<feature type="compositionally biased region" description="Acidic residues" evidence="1">
    <location>
        <begin position="671"/>
        <end position="690"/>
    </location>
</feature>
<feature type="compositionally biased region" description="Polar residues" evidence="1">
    <location>
        <begin position="641"/>
        <end position="654"/>
    </location>
</feature>
<organism evidence="3 4">
    <name type="scientific">Coemansia guatemalensis</name>
    <dbReference type="NCBI Taxonomy" id="2761395"/>
    <lineage>
        <taxon>Eukaryota</taxon>
        <taxon>Fungi</taxon>
        <taxon>Fungi incertae sedis</taxon>
        <taxon>Zoopagomycota</taxon>
        <taxon>Kickxellomycotina</taxon>
        <taxon>Kickxellomycetes</taxon>
        <taxon>Kickxellales</taxon>
        <taxon>Kickxellaceae</taxon>
        <taxon>Coemansia</taxon>
    </lineage>
</organism>
<feature type="compositionally biased region" description="Low complexity" evidence="1">
    <location>
        <begin position="507"/>
        <end position="518"/>
    </location>
</feature>
<dbReference type="Gene3D" id="1.10.10.60">
    <property type="entry name" value="Homeodomain-like"/>
    <property type="match status" value="1"/>
</dbReference>
<comment type="caution">
    <text evidence="3">The sequence shown here is derived from an EMBL/GenBank/DDBJ whole genome shotgun (WGS) entry which is preliminary data.</text>
</comment>
<feature type="region of interest" description="Disordered" evidence="1">
    <location>
        <begin position="426"/>
        <end position="453"/>
    </location>
</feature>
<feature type="compositionally biased region" description="Basic and acidic residues" evidence="1">
    <location>
        <begin position="868"/>
        <end position="879"/>
    </location>
</feature>
<reference evidence="3" key="1">
    <citation type="submission" date="2022-07" db="EMBL/GenBank/DDBJ databases">
        <title>Phylogenomic reconstructions and comparative analyses of Kickxellomycotina fungi.</title>
        <authorList>
            <person name="Reynolds N.K."/>
            <person name="Stajich J.E."/>
            <person name="Barry K."/>
            <person name="Grigoriev I.V."/>
            <person name="Crous P."/>
            <person name="Smith M.E."/>
        </authorList>
    </citation>
    <scope>NUCLEOTIDE SEQUENCE</scope>
    <source>
        <strain evidence="3">NRRL 1565</strain>
    </source>
</reference>
<dbReference type="Proteomes" id="UP001140094">
    <property type="component" value="Unassembled WGS sequence"/>
</dbReference>
<feature type="region of interest" description="Disordered" evidence="1">
    <location>
        <begin position="634"/>
        <end position="708"/>
    </location>
</feature>
<feature type="non-terminal residue" evidence="3">
    <location>
        <position position="1248"/>
    </location>
</feature>
<evidence type="ECO:0000256" key="1">
    <source>
        <dbReference type="SAM" id="MobiDB-lite"/>
    </source>
</evidence>
<dbReference type="PROSITE" id="PS50090">
    <property type="entry name" value="MYB_LIKE"/>
    <property type="match status" value="1"/>
</dbReference>
<feature type="region of interest" description="Disordered" evidence="1">
    <location>
        <begin position="813"/>
        <end position="902"/>
    </location>
</feature>
<name>A0A9W8HSW6_9FUNG</name>
<gene>
    <name evidence="3" type="ORF">H4R20_004864</name>
</gene>
<accession>A0A9W8HSW6</accession>
<dbReference type="OrthoDB" id="2143914at2759"/>
<feature type="region of interest" description="Disordered" evidence="1">
    <location>
        <begin position="177"/>
        <end position="227"/>
    </location>
</feature>
<feature type="compositionally biased region" description="Polar residues" evidence="1">
    <location>
        <begin position="538"/>
        <end position="547"/>
    </location>
</feature>
<feature type="compositionally biased region" description="Polar residues" evidence="1">
    <location>
        <begin position="134"/>
        <end position="152"/>
    </location>
</feature>
<feature type="region of interest" description="Disordered" evidence="1">
    <location>
        <begin position="321"/>
        <end position="353"/>
    </location>
</feature>
<feature type="region of interest" description="Disordered" evidence="1">
    <location>
        <begin position="497"/>
        <end position="547"/>
    </location>
</feature>
<dbReference type="EMBL" id="JANBUO010001426">
    <property type="protein sequence ID" value="KAJ2798319.1"/>
    <property type="molecule type" value="Genomic_DNA"/>
</dbReference>
<dbReference type="AlphaFoldDB" id="A0A9W8HSW6"/>
<feature type="compositionally biased region" description="Polar residues" evidence="1">
    <location>
        <begin position="104"/>
        <end position="114"/>
    </location>
</feature>
<dbReference type="InterPro" id="IPR001005">
    <property type="entry name" value="SANT/Myb"/>
</dbReference>
<feature type="compositionally biased region" description="Polar residues" evidence="1">
    <location>
        <begin position="886"/>
        <end position="901"/>
    </location>
</feature>
<sequence length="1248" mass="130875">MGHTANGSELASFDADDSLIQELLAGIPSTAWLPTDPLTSEDWFPDPSSSVITQDYPLQTMSQPASEAAFQHSGTEPLAGSSAAAAAAAVAAATAAKTPVIGSGQTPAVGSSSKDLPIGLGTRLTGNARAKQGTPGTSRRSSSNVKQRSNPLNGFAKKHGIGYAVGNQMAILSPELLSSSPPKRKQLMQNPYKYYSPPKPLLPRPSSQAKGRNLGLGTRVSRPSQSTATAAAQSAQRQRVGEKSGMAKWAIAQDKLLLRGVRLQRWRHGTARDPSRFAAGEWEQISQEVTRGGVARSARQCRRRWAVMYQHLGNAIMDFVDSTPTPQSSTQSTPAPPASITSGTADGRGQMEPRHARNLRFSSLPQSSPPLVADGREGLAADLVPIDLQSLNIEDRWSTPAYCQLLADVVQAMTNPQSKAADVVRRHVSQSDAHINSPAKLPQGLLPRQTDSRASRLISESLAPSTGNSISLLPTQTSGKLPSEQVCNNLQKEPSIVASSSSGGGLASSSSKSKAALAPQGVRVQSTEPLRSVPLGTHTATSRDMSFESTLSSIGMTSGVTSQPIASGEGVGLPTGSLDLGVGDQDLSVYLEFIQSLTNDQIDLNSAWTSLLDDSTGNNVAPLGSGATASISAAPSELSLPPTTSVARSTQENRISVDDDDASDGDFVLNDSEDADDDDDDYEEDAENEPDTGREPPQLGALGKVSQADNAAPSLLSTYSGGSGENSWEMALHQLGLATSAADTSFASTLPNPNSSGTGSDLVPDALIQQLMQGVADTSSGETQGAGAANASQATWLPSIAADSNILSQLGFGDSSGAGPSGSVSAATDLPQKGAQAEEHGQAAGEATTAAAPGDAPGTVPRLSSRNGARDTDALDARGVHRSHSHQSNLQRPGGETTTPSKRGMFKAARKLTKKPASTSLVKALMMDGLGANDIDTEMDGLFQDALQEGEDLDVQEESLSMDHGALLFTADQLALLREQQMQNFQFVSQAFLISCAETSPHAERSRHWKRQLDQLALWHSLGTRESPSDLMSPGGLRAFGDLIESAERQPVQSGAVAITASGRFAPNPASFFAIPGITAVVPDIYEAVDEIHRATQLSGDIEKPEGERIARVRRPAPGAQPVVRSYDSNVNFTAQCRCTPIAPLHFKSALVLECVFPRMHLELRNGKRKAADADSPENSKQQALLPRSDSGDRELATLPGMKPLAPLVKPMPRNMCAGPGTGDIGVRRASRDGSGLALIKPAATSEG</sequence>
<evidence type="ECO:0000259" key="2">
    <source>
        <dbReference type="PROSITE" id="PS50090"/>
    </source>
</evidence>
<keyword evidence="4" id="KW-1185">Reference proteome</keyword>
<feature type="compositionally biased region" description="Low complexity" evidence="1">
    <location>
        <begin position="842"/>
        <end position="861"/>
    </location>
</feature>
<feature type="region of interest" description="Disordered" evidence="1">
    <location>
        <begin position="1168"/>
        <end position="1248"/>
    </location>
</feature>
<feature type="compositionally biased region" description="Low complexity" evidence="1">
    <location>
        <begin position="322"/>
        <end position="342"/>
    </location>
</feature>
<feature type="region of interest" description="Disordered" evidence="1">
    <location>
        <begin position="104"/>
        <end position="154"/>
    </location>
</feature>
<evidence type="ECO:0000313" key="4">
    <source>
        <dbReference type="Proteomes" id="UP001140094"/>
    </source>
</evidence>
<proteinExistence type="predicted"/>
<feature type="domain" description="Myb-like" evidence="2">
    <location>
        <begin position="241"/>
        <end position="309"/>
    </location>
</feature>
<protein>
    <recommendedName>
        <fullName evidence="2">Myb-like domain-containing protein</fullName>
    </recommendedName>
</protein>
<feature type="compositionally biased region" description="Low complexity" evidence="1">
    <location>
        <begin position="821"/>
        <end position="835"/>
    </location>
</feature>
<evidence type="ECO:0000313" key="3">
    <source>
        <dbReference type="EMBL" id="KAJ2798319.1"/>
    </source>
</evidence>